<feature type="transmembrane region" description="Helical" evidence="1">
    <location>
        <begin position="7"/>
        <end position="26"/>
    </location>
</feature>
<comment type="caution">
    <text evidence="3">The sequence shown here is derived from an EMBL/GenBank/DDBJ whole genome shotgun (WGS) entry which is preliminary data.</text>
</comment>
<feature type="domain" description="HTH luxR-type" evidence="2">
    <location>
        <begin position="104"/>
        <end position="161"/>
    </location>
</feature>
<sequence length="169" mass="19514">MLNKRERLITGLLFLTISIFLIFDIYEDLHEGASFEHVFEEAIIMIIGFIGAAYLWFKLLFIKKENIRISANVSKLKTDLQNFKEQTKNLSEGISDKINEQLDDWNLTKSEKDIALLLLKGLSIKEIADIRSTAEKTIKQHCTKIYQKSNLSGRSELSAFFLEDILVIR</sequence>
<evidence type="ECO:0000313" key="3">
    <source>
        <dbReference type="EMBL" id="RZF21444.1"/>
    </source>
</evidence>
<keyword evidence="1" id="KW-0812">Transmembrane</keyword>
<reference evidence="4" key="1">
    <citation type="journal article" date="2019" name="Int. J. Syst. Evol. Microbiol.">
        <title>Halobacteriovorax valvorus sp. nov., a novel prokaryotic predator isolated from coastal seawater of China.</title>
        <authorList>
            <person name="Chen M.-X."/>
        </authorList>
    </citation>
    <scope>NUCLEOTIDE SEQUENCE [LARGE SCALE GENOMIC DNA]</scope>
    <source>
        <strain evidence="4">BL9</strain>
    </source>
</reference>
<evidence type="ECO:0000313" key="4">
    <source>
        <dbReference type="Proteomes" id="UP000443582"/>
    </source>
</evidence>
<dbReference type="RefSeq" id="WP_115360837.1">
    <property type="nucleotide sequence ID" value="NZ_QDKL01000002.1"/>
</dbReference>
<keyword evidence="1" id="KW-1133">Transmembrane helix</keyword>
<name>A0ABY0IIR4_9BACT</name>
<dbReference type="CDD" id="cd06170">
    <property type="entry name" value="LuxR_C_like"/>
    <property type="match status" value="1"/>
</dbReference>
<dbReference type="InterPro" id="IPR016032">
    <property type="entry name" value="Sig_transdc_resp-reg_C-effctor"/>
</dbReference>
<evidence type="ECO:0000259" key="2">
    <source>
        <dbReference type="SMART" id="SM00421"/>
    </source>
</evidence>
<feature type="transmembrane region" description="Helical" evidence="1">
    <location>
        <begin position="38"/>
        <end position="57"/>
    </location>
</feature>
<dbReference type="Proteomes" id="UP000443582">
    <property type="component" value="Unassembled WGS sequence"/>
</dbReference>
<dbReference type="InterPro" id="IPR000792">
    <property type="entry name" value="Tscrpt_reg_LuxR_C"/>
</dbReference>
<dbReference type="SMART" id="SM00421">
    <property type="entry name" value="HTH_LUXR"/>
    <property type="match status" value="1"/>
</dbReference>
<keyword evidence="4" id="KW-1185">Reference proteome</keyword>
<dbReference type="PRINTS" id="PR00038">
    <property type="entry name" value="HTHLUXR"/>
</dbReference>
<gene>
    <name evidence="3" type="ORF">DAY19_07090</name>
</gene>
<accession>A0ABY0IIR4</accession>
<evidence type="ECO:0000256" key="1">
    <source>
        <dbReference type="SAM" id="Phobius"/>
    </source>
</evidence>
<keyword evidence="1" id="KW-0472">Membrane</keyword>
<dbReference type="SUPFAM" id="SSF46894">
    <property type="entry name" value="C-terminal effector domain of the bipartite response regulators"/>
    <property type="match status" value="1"/>
</dbReference>
<dbReference type="Pfam" id="PF00196">
    <property type="entry name" value="GerE"/>
    <property type="match status" value="1"/>
</dbReference>
<dbReference type="EMBL" id="QDKL01000002">
    <property type="protein sequence ID" value="RZF21444.1"/>
    <property type="molecule type" value="Genomic_DNA"/>
</dbReference>
<dbReference type="InterPro" id="IPR036388">
    <property type="entry name" value="WH-like_DNA-bd_sf"/>
</dbReference>
<proteinExistence type="predicted"/>
<protein>
    <submittedName>
        <fullName evidence="3">LuxR family transcriptional regulator</fullName>
    </submittedName>
</protein>
<dbReference type="Gene3D" id="1.10.10.10">
    <property type="entry name" value="Winged helix-like DNA-binding domain superfamily/Winged helix DNA-binding domain"/>
    <property type="match status" value="1"/>
</dbReference>
<organism evidence="3 4">
    <name type="scientific">Halobacteriovorax vibrionivorans</name>
    <dbReference type="NCBI Taxonomy" id="2152716"/>
    <lineage>
        <taxon>Bacteria</taxon>
        <taxon>Pseudomonadati</taxon>
        <taxon>Bdellovibrionota</taxon>
        <taxon>Bacteriovoracia</taxon>
        <taxon>Bacteriovoracales</taxon>
        <taxon>Halobacteriovoraceae</taxon>
        <taxon>Halobacteriovorax</taxon>
    </lineage>
</organism>